<protein>
    <submittedName>
        <fullName evidence="1">Uncharacterized protein</fullName>
    </submittedName>
</protein>
<sequence length="285" mass="30967">MGIEVEPSLVRRWAGWLAPARQPFFLTPQEAVNLDRTRRDLPGELRDTYEVWNVPAGLDVVWLDERAFRDLPRRARAALVRAPVEHGRGAVPAVDGWTDVVEARVLREQADGHHFVWWPSLVEARSDAVLERVVSDGHLTCRRASVPVEVWRAAAVGLPRAEALSGTFAEGSGPNCFGTVMAAAGVPDAAESWMQREPFEAWLDAHCAPGGEDDLPGTVLVWRDADLTSTHAAVTLGGGWALHKPSQSWASPRQVVGVGDLVRTAAPGVALHRYSLRGAPGRQPG</sequence>
<organism evidence="1 2">
    <name type="scientific">Pseudonocardia zijingensis</name>
    <dbReference type="NCBI Taxonomy" id="153376"/>
    <lineage>
        <taxon>Bacteria</taxon>
        <taxon>Bacillati</taxon>
        <taxon>Actinomycetota</taxon>
        <taxon>Actinomycetes</taxon>
        <taxon>Pseudonocardiales</taxon>
        <taxon>Pseudonocardiaceae</taxon>
        <taxon>Pseudonocardia</taxon>
    </lineage>
</organism>
<dbReference type="EMBL" id="BAAAHP010000005">
    <property type="protein sequence ID" value="GAA0920025.1"/>
    <property type="molecule type" value="Genomic_DNA"/>
</dbReference>
<reference evidence="2" key="1">
    <citation type="journal article" date="2019" name="Int. J. Syst. Evol. Microbiol.">
        <title>The Global Catalogue of Microorganisms (GCM) 10K type strain sequencing project: providing services to taxonomists for standard genome sequencing and annotation.</title>
        <authorList>
            <consortium name="The Broad Institute Genomics Platform"/>
            <consortium name="The Broad Institute Genome Sequencing Center for Infectious Disease"/>
            <person name="Wu L."/>
            <person name="Ma J."/>
        </authorList>
    </citation>
    <scope>NUCLEOTIDE SEQUENCE [LARGE SCALE GENOMIC DNA]</scope>
    <source>
        <strain evidence="2">JCM 11117</strain>
    </source>
</reference>
<dbReference type="Proteomes" id="UP001499967">
    <property type="component" value="Unassembled WGS sequence"/>
</dbReference>
<proteinExistence type="predicted"/>
<comment type="caution">
    <text evidence="1">The sequence shown here is derived from an EMBL/GenBank/DDBJ whole genome shotgun (WGS) entry which is preliminary data.</text>
</comment>
<accession>A0ABP3ZGZ7</accession>
<keyword evidence="2" id="KW-1185">Reference proteome</keyword>
<name>A0ABP3ZGZ7_9PSEU</name>
<gene>
    <name evidence="1" type="ORF">GCM10009559_02360</name>
</gene>
<evidence type="ECO:0000313" key="2">
    <source>
        <dbReference type="Proteomes" id="UP001499967"/>
    </source>
</evidence>
<evidence type="ECO:0000313" key="1">
    <source>
        <dbReference type="EMBL" id="GAA0920025.1"/>
    </source>
</evidence>